<dbReference type="PANTHER" id="PTHR36183:SF2">
    <property type="entry name" value="BETA-GLUCURONIDASE C-TERMINAL DOMAIN-CONTAINING PROTEIN"/>
    <property type="match status" value="1"/>
</dbReference>
<dbReference type="InterPro" id="IPR017853">
    <property type="entry name" value="GH"/>
</dbReference>
<dbReference type="InterPro" id="IPR013780">
    <property type="entry name" value="Glyco_hydro_b"/>
</dbReference>
<feature type="signal peptide" evidence="1">
    <location>
        <begin position="1"/>
        <end position="20"/>
    </location>
</feature>
<dbReference type="Gene3D" id="2.60.40.1180">
    <property type="entry name" value="Golgi alpha-mannosidase II"/>
    <property type="match status" value="1"/>
</dbReference>
<accession>A0AAD6CB82</accession>
<organism evidence="3 4">
    <name type="scientific">Penicillium daleae</name>
    <dbReference type="NCBI Taxonomy" id="63821"/>
    <lineage>
        <taxon>Eukaryota</taxon>
        <taxon>Fungi</taxon>
        <taxon>Dikarya</taxon>
        <taxon>Ascomycota</taxon>
        <taxon>Pezizomycotina</taxon>
        <taxon>Eurotiomycetes</taxon>
        <taxon>Eurotiomycetidae</taxon>
        <taxon>Eurotiales</taxon>
        <taxon>Aspergillaceae</taxon>
        <taxon>Penicillium</taxon>
    </lineage>
</organism>
<proteinExistence type="predicted"/>
<dbReference type="SUPFAM" id="SSF51445">
    <property type="entry name" value="(Trans)glycosidases"/>
    <property type="match status" value="1"/>
</dbReference>
<reference evidence="3" key="1">
    <citation type="submission" date="2022-12" db="EMBL/GenBank/DDBJ databases">
        <authorList>
            <person name="Petersen C."/>
        </authorList>
    </citation>
    <scope>NUCLEOTIDE SEQUENCE</scope>
    <source>
        <strain evidence="3">IBT 16125</strain>
    </source>
</reference>
<dbReference type="EMBL" id="JAPVEA010000002">
    <property type="protein sequence ID" value="KAJ5460080.1"/>
    <property type="molecule type" value="Genomic_DNA"/>
</dbReference>
<evidence type="ECO:0000313" key="3">
    <source>
        <dbReference type="EMBL" id="KAJ5460080.1"/>
    </source>
</evidence>
<dbReference type="Gene3D" id="3.20.20.80">
    <property type="entry name" value="Glycosidases"/>
    <property type="match status" value="1"/>
</dbReference>
<keyword evidence="3" id="KW-0378">Hydrolase</keyword>
<protein>
    <submittedName>
        <fullName evidence="3">Glycoside hydrolase family 79 protein</fullName>
    </submittedName>
</protein>
<gene>
    <name evidence="3" type="ORF">N7458_001632</name>
</gene>
<feature type="chain" id="PRO_5042101058" evidence="1">
    <location>
        <begin position="21"/>
        <end position="518"/>
    </location>
</feature>
<evidence type="ECO:0000259" key="2">
    <source>
        <dbReference type="Pfam" id="PF16862"/>
    </source>
</evidence>
<dbReference type="GO" id="GO:0016787">
    <property type="term" value="F:hydrolase activity"/>
    <property type="evidence" value="ECO:0007669"/>
    <property type="project" value="UniProtKB-KW"/>
</dbReference>
<dbReference type="RefSeq" id="XP_056769122.1">
    <property type="nucleotide sequence ID" value="XM_056905015.1"/>
</dbReference>
<dbReference type="GeneID" id="81595258"/>
<name>A0AAD6CB82_9EURO</name>
<dbReference type="PANTHER" id="PTHR36183">
    <property type="entry name" value="BETA-GLUCURONIDASE"/>
    <property type="match status" value="1"/>
</dbReference>
<evidence type="ECO:0000313" key="4">
    <source>
        <dbReference type="Proteomes" id="UP001213681"/>
    </source>
</evidence>
<dbReference type="InterPro" id="IPR052974">
    <property type="entry name" value="GH79_Enzymes"/>
</dbReference>
<comment type="caution">
    <text evidence="3">The sequence shown here is derived from an EMBL/GenBank/DDBJ whole genome shotgun (WGS) entry which is preliminary data.</text>
</comment>
<dbReference type="Proteomes" id="UP001213681">
    <property type="component" value="Unassembled WGS sequence"/>
</dbReference>
<dbReference type="Pfam" id="PF16862">
    <property type="entry name" value="Glyco_hydro_79C"/>
    <property type="match status" value="1"/>
</dbReference>
<dbReference type="InterPro" id="IPR031728">
    <property type="entry name" value="GlcAase_C"/>
</dbReference>
<reference evidence="3" key="2">
    <citation type="journal article" date="2023" name="IMA Fungus">
        <title>Comparative genomic study of the Penicillium genus elucidates a diverse pangenome and 15 lateral gene transfer events.</title>
        <authorList>
            <person name="Petersen C."/>
            <person name="Sorensen T."/>
            <person name="Nielsen M.R."/>
            <person name="Sondergaard T.E."/>
            <person name="Sorensen J.L."/>
            <person name="Fitzpatrick D.A."/>
            <person name="Frisvad J.C."/>
            <person name="Nielsen K.L."/>
        </authorList>
    </citation>
    <scope>NUCLEOTIDE SEQUENCE</scope>
    <source>
        <strain evidence="3">IBT 16125</strain>
    </source>
</reference>
<keyword evidence="4" id="KW-1185">Reference proteome</keyword>
<sequence length="518" mass="55405">MKTNMLPLLVSLAFADISECFSTIHAQLTPGAPPGAVPIGKDFTSFSIEYSHFPWFAGNRSQPNQFSINLLLNLGRMTGLMPVIRVGGNTQDDIHYNASLTVPEYIPGAVIDDHRPPIYVGPSFFSSFGTFPNTLYIPGINLAMNGSAGTATRKIETELTCKALGSSLFMFEVGNEPDHYMNYFRRPSNWTVDEYVEEWLTGSQLVADVMASACPHLVKQSSGFFAPSFGGTDLGKPFSAQTAFEGGQDSRHDIRQISVHNYMGSATNPGISLQGTLMNHSSIMRSLAAHVTLAAELRNFTTVPYVLGETNSLSGGGATGLSNVFGSALWVVDYSLYAASQGILRAHFHQSVTSPYAAWTPNGTLTTNPPYYGNIMVNAAIGSAPGTVIAPLELQTINDDRVSAYVLYDHGGKTLPRVVILNMREWISTAVGTRPALNVTLAVPAGANGARVERLAAAGANVTTGITYAGTSYDYDLAQGQPTVVDEAASRETVLVDSSAKTISVDIPDSQGVVLHLF</sequence>
<evidence type="ECO:0000256" key="1">
    <source>
        <dbReference type="SAM" id="SignalP"/>
    </source>
</evidence>
<feature type="domain" description="Beta-glucuronidase C-terminal" evidence="2">
    <location>
        <begin position="404"/>
        <end position="514"/>
    </location>
</feature>
<dbReference type="AlphaFoldDB" id="A0AAD6CB82"/>
<keyword evidence="1" id="KW-0732">Signal</keyword>